<dbReference type="InterPro" id="IPR006525">
    <property type="entry name" value="Cystatin-related_pln"/>
</dbReference>
<organism evidence="4 5">
    <name type="scientific">Stylosanthes scabra</name>
    <dbReference type="NCBI Taxonomy" id="79078"/>
    <lineage>
        <taxon>Eukaryota</taxon>
        <taxon>Viridiplantae</taxon>
        <taxon>Streptophyta</taxon>
        <taxon>Embryophyta</taxon>
        <taxon>Tracheophyta</taxon>
        <taxon>Spermatophyta</taxon>
        <taxon>Magnoliopsida</taxon>
        <taxon>eudicotyledons</taxon>
        <taxon>Gunneridae</taxon>
        <taxon>Pentapetalae</taxon>
        <taxon>rosids</taxon>
        <taxon>fabids</taxon>
        <taxon>Fabales</taxon>
        <taxon>Fabaceae</taxon>
        <taxon>Papilionoideae</taxon>
        <taxon>50 kb inversion clade</taxon>
        <taxon>dalbergioids sensu lato</taxon>
        <taxon>Dalbergieae</taxon>
        <taxon>Pterocarpus clade</taxon>
        <taxon>Stylosanthes</taxon>
    </lineage>
</organism>
<dbReference type="PANTHER" id="PTHR31228">
    <property type="entry name" value="CYSTATIN/MONELLIN SUPERFAMILY PROTEIN"/>
    <property type="match status" value="1"/>
</dbReference>
<dbReference type="CDD" id="cd00042">
    <property type="entry name" value="CY"/>
    <property type="match status" value="1"/>
</dbReference>
<protein>
    <recommendedName>
        <fullName evidence="3">Cystatin domain-containing protein</fullName>
    </recommendedName>
</protein>
<evidence type="ECO:0000313" key="4">
    <source>
        <dbReference type="EMBL" id="MED6119390.1"/>
    </source>
</evidence>
<evidence type="ECO:0000259" key="3">
    <source>
        <dbReference type="Pfam" id="PF00031"/>
    </source>
</evidence>
<dbReference type="SUPFAM" id="SSF54403">
    <property type="entry name" value="Cystatin/monellin"/>
    <property type="match status" value="1"/>
</dbReference>
<dbReference type="PANTHER" id="PTHR31228:SF22">
    <property type="entry name" value="CYSTATIN_MONELLIN SUPERFAMILY PROTEIN"/>
    <property type="match status" value="1"/>
</dbReference>
<keyword evidence="5" id="KW-1185">Reference proteome</keyword>
<evidence type="ECO:0000313" key="5">
    <source>
        <dbReference type="Proteomes" id="UP001341840"/>
    </source>
</evidence>
<keyword evidence="1" id="KW-0646">Protease inhibitor</keyword>
<dbReference type="Gene3D" id="3.10.450.10">
    <property type="match status" value="1"/>
</dbReference>
<evidence type="ECO:0000256" key="2">
    <source>
        <dbReference type="ARBA" id="ARBA00022704"/>
    </source>
</evidence>
<gene>
    <name evidence="4" type="ORF">PIB30_011455</name>
</gene>
<dbReference type="InterPro" id="IPR000010">
    <property type="entry name" value="Cystatin_dom"/>
</dbReference>
<dbReference type="EMBL" id="JASCZI010030236">
    <property type="protein sequence ID" value="MED6119390.1"/>
    <property type="molecule type" value="Genomic_DNA"/>
</dbReference>
<dbReference type="NCBIfam" id="TIGR01638">
    <property type="entry name" value="Atha_cystat_rel"/>
    <property type="match status" value="1"/>
</dbReference>
<dbReference type="Pfam" id="PF00031">
    <property type="entry name" value="Cystatin"/>
    <property type="match status" value="1"/>
</dbReference>
<accession>A0ABU6R5S0</accession>
<name>A0ABU6R5S0_9FABA</name>
<dbReference type="InterPro" id="IPR046350">
    <property type="entry name" value="Cystatin_sf"/>
</dbReference>
<evidence type="ECO:0000256" key="1">
    <source>
        <dbReference type="ARBA" id="ARBA00022690"/>
    </source>
</evidence>
<sequence length="177" mass="20330">MDLKFPDLSMTDEELKAKYEDSIEPYSIVTPKVRYSNKAYRKMEEMDDEYMRLNRDRGPFDERVPHPEPLKSMLLGGVSTHTITDKNRDLLVELCNAALHKYIADTQGANFVFVELIRANRQLVNGFMYYITFDAIDATANCNDSAAAAHTTFQAKVCRCIRNEPPIRVIMCQIKPN</sequence>
<keyword evidence="2" id="KW-0789">Thiol protease inhibitor</keyword>
<reference evidence="4 5" key="1">
    <citation type="journal article" date="2023" name="Plants (Basel)">
        <title>Bridging the Gap: Combining Genomics and Transcriptomics Approaches to Understand Stylosanthes scabra, an Orphan Legume from the Brazilian Caatinga.</title>
        <authorList>
            <person name="Ferreira-Neto J.R.C."/>
            <person name="da Silva M.D."/>
            <person name="Binneck E."/>
            <person name="de Melo N.F."/>
            <person name="da Silva R.H."/>
            <person name="de Melo A.L.T.M."/>
            <person name="Pandolfi V."/>
            <person name="Bustamante F.O."/>
            <person name="Brasileiro-Vidal A.C."/>
            <person name="Benko-Iseppon A.M."/>
        </authorList>
    </citation>
    <scope>NUCLEOTIDE SEQUENCE [LARGE SCALE GENOMIC DNA]</scope>
    <source>
        <tissue evidence="4">Leaves</tissue>
    </source>
</reference>
<dbReference type="Proteomes" id="UP001341840">
    <property type="component" value="Unassembled WGS sequence"/>
</dbReference>
<feature type="domain" description="Cystatin" evidence="3">
    <location>
        <begin position="85"/>
        <end position="139"/>
    </location>
</feature>
<proteinExistence type="predicted"/>
<comment type="caution">
    <text evidence="4">The sequence shown here is derived from an EMBL/GenBank/DDBJ whole genome shotgun (WGS) entry which is preliminary data.</text>
</comment>